<feature type="region of interest" description="Disordered" evidence="1">
    <location>
        <begin position="42"/>
        <end position="77"/>
    </location>
</feature>
<dbReference type="EMBL" id="CP001848">
    <property type="protein sequence ID" value="ADB17505.1"/>
    <property type="molecule type" value="Genomic_DNA"/>
</dbReference>
<accession>D2R7S9</accession>
<dbReference type="Proteomes" id="UP000001887">
    <property type="component" value="Chromosome"/>
</dbReference>
<feature type="compositionally biased region" description="Polar residues" evidence="1">
    <location>
        <begin position="62"/>
        <end position="77"/>
    </location>
</feature>
<dbReference type="KEGG" id="psl:Psta_2839"/>
<proteinExistence type="predicted"/>
<dbReference type="STRING" id="530564.Psta_2839"/>
<feature type="region of interest" description="Disordered" evidence="1">
    <location>
        <begin position="93"/>
        <end position="156"/>
    </location>
</feature>
<evidence type="ECO:0000313" key="3">
    <source>
        <dbReference type="Proteomes" id="UP000001887"/>
    </source>
</evidence>
<feature type="compositionally biased region" description="Polar residues" evidence="1">
    <location>
        <begin position="103"/>
        <end position="126"/>
    </location>
</feature>
<evidence type="ECO:0000256" key="1">
    <source>
        <dbReference type="SAM" id="MobiDB-lite"/>
    </source>
</evidence>
<dbReference type="AlphaFoldDB" id="D2R7S9"/>
<evidence type="ECO:0000313" key="2">
    <source>
        <dbReference type="EMBL" id="ADB17505.1"/>
    </source>
</evidence>
<name>D2R7S9_PIRSD</name>
<dbReference type="eggNOG" id="ENOG502ZDQT">
    <property type="taxonomic scope" value="Bacteria"/>
</dbReference>
<feature type="compositionally biased region" description="Low complexity" evidence="1">
    <location>
        <begin position="42"/>
        <end position="53"/>
    </location>
</feature>
<organism evidence="2 3">
    <name type="scientific">Pirellula staleyi (strain ATCC 27377 / DSM 6068 / ICPB 4128)</name>
    <name type="common">Pirella staleyi</name>
    <dbReference type="NCBI Taxonomy" id="530564"/>
    <lineage>
        <taxon>Bacteria</taxon>
        <taxon>Pseudomonadati</taxon>
        <taxon>Planctomycetota</taxon>
        <taxon>Planctomycetia</taxon>
        <taxon>Pirellulales</taxon>
        <taxon>Pirellulaceae</taxon>
        <taxon>Pirellula</taxon>
    </lineage>
</organism>
<dbReference type="HOGENOM" id="CLU_1684951_0_0_0"/>
<reference evidence="2 3" key="1">
    <citation type="journal article" date="2009" name="Stand. Genomic Sci.">
        <title>Complete genome sequence of Pirellula staleyi type strain (ATCC 27377).</title>
        <authorList>
            <person name="Clum A."/>
            <person name="Tindall B.J."/>
            <person name="Sikorski J."/>
            <person name="Ivanova N."/>
            <person name="Mavrommatis K."/>
            <person name="Lucas S."/>
            <person name="Glavina del Rio T."/>
            <person name="Nolan M."/>
            <person name="Chen F."/>
            <person name="Tice H."/>
            <person name="Pitluck S."/>
            <person name="Cheng J.F."/>
            <person name="Chertkov O."/>
            <person name="Brettin T."/>
            <person name="Han C."/>
            <person name="Detter J.C."/>
            <person name="Kuske C."/>
            <person name="Bruce D."/>
            <person name="Goodwin L."/>
            <person name="Ovchinikova G."/>
            <person name="Pati A."/>
            <person name="Mikhailova N."/>
            <person name="Chen A."/>
            <person name="Palaniappan K."/>
            <person name="Land M."/>
            <person name="Hauser L."/>
            <person name="Chang Y.J."/>
            <person name="Jeffries C.D."/>
            <person name="Chain P."/>
            <person name="Rohde M."/>
            <person name="Goker M."/>
            <person name="Bristow J."/>
            <person name="Eisen J.A."/>
            <person name="Markowitz V."/>
            <person name="Hugenholtz P."/>
            <person name="Kyrpides N.C."/>
            <person name="Klenk H.P."/>
            <person name="Lapidus A."/>
        </authorList>
    </citation>
    <scope>NUCLEOTIDE SEQUENCE [LARGE SCALE GENOMIC DNA]</scope>
    <source>
        <strain evidence="3">ATCC 27377 / DSM 6068 / ICPB 4128</strain>
    </source>
</reference>
<gene>
    <name evidence="2" type="ordered locus">Psta_2839</name>
</gene>
<keyword evidence="3" id="KW-1185">Reference proteome</keyword>
<sequence length="156" mass="16952" precursor="true">MSTCGPYRLAMVLSLVFILVLASSLPAEESGWKMPNLNPFAAKKSSPPASKSKGWGMPKLWPQSTAKKPTQPSTFSKMQTGTKQFFSKTADVLNPFDDANDPPKSSTSSSWNPFRSASTSGSTPAKKSSWMWGAEEEEPSGPRTVNEFLAQPKPSY</sequence>
<protein>
    <submittedName>
        <fullName evidence="2">Uncharacterized protein</fullName>
    </submittedName>
</protein>